<comment type="similarity">
    <text evidence="1 7">Belongs to the iron/ascorbate-dependent oxidoreductase family.</text>
</comment>
<feature type="domain" description="Fe2OG dioxygenase" evidence="8">
    <location>
        <begin position="165"/>
        <end position="268"/>
    </location>
</feature>
<gene>
    <name evidence="9" type="ORF">O6P43_018080</name>
</gene>
<evidence type="ECO:0000256" key="3">
    <source>
        <dbReference type="ARBA" id="ARBA00022964"/>
    </source>
</evidence>
<sequence length="316" mass="35988">MGSQLLHDKLPVIDFTDENLKPGTDSWNLACNTVRHAFEEYGCFVALYDKVSAELHNSIFKAVEEIFNLPAEIKRQKTSDKPYHSYYAGQAGSLPLFESLGIDDVITKESVQSYEKFMFPAGNESFCETVTSYSKLVAELDQIVKRMVFDSYGVEKKHCDSLIESTNYLLRGFKYRVPEMEENNLGIHSHRDTTFMSILHQNHISGLQIQSQDGEWIDTEPSPSSYIVMAGEASMVWSNGRVRPCEHKVIMNGKKTRYSLGLFSFIKGMLHTPEEVVDEQNPLLYKPFDHYGYLNFQASQKVMKPGSLIQEFCGVN</sequence>
<dbReference type="GO" id="GO:0046872">
    <property type="term" value="F:metal ion binding"/>
    <property type="evidence" value="ECO:0007669"/>
    <property type="project" value="UniProtKB-KW"/>
</dbReference>
<name>A0AAD7PPM7_QUISA</name>
<organism evidence="9 10">
    <name type="scientific">Quillaja saponaria</name>
    <name type="common">Soap bark tree</name>
    <dbReference type="NCBI Taxonomy" id="32244"/>
    <lineage>
        <taxon>Eukaryota</taxon>
        <taxon>Viridiplantae</taxon>
        <taxon>Streptophyta</taxon>
        <taxon>Embryophyta</taxon>
        <taxon>Tracheophyta</taxon>
        <taxon>Spermatophyta</taxon>
        <taxon>Magnoliopsida</taxon>
        <taxon>eudicotyledons</taxon>
        <taxon>Gunneridae</taxon>
        <taxon>Pentapetalae</taxon>
        <taxon>rosids</taxon>
        <taxon>fabids</taxon>
        <taxon>Fabales</taxon>
        <taxon>Quillajaceae</taxon>
        <taxon>Quillaja</taxon>
    </lineage>
</organism>
<dbReference type="Pfam" id="PF03171">
    <property type="entry name" value="2OG-FeII_Oxy"/>
    <property type="match status" value="1"/>
</dbReference>
<keyword evidence="3 9" id="KW-0223">Dioxygenase</keyword>
<dbReference type="FunFam" id="2.60.120.330:FF:000022">
    <property type="entry name" value="Probable 2-oxoglutarate-dependent dioxygenase AOP1.2"/>
    <property type="match status" value="1"/>
</dbReference>
<evidence type="ECO:0000256" key="1">
    <source>
        <dbReference type="ARBA" id="ARBA00008056"/>
    </source>
</evidence>
<protein>
    <submittedName>
        <fullName evidence="9">2-oxoglutarate-dependent dioxygenase</fullName>
    </submittedName>
</protein>
<reference evidence="9" key="1">
    <citation type="journal article" date="2023" name="Science">
        <title>Elucidation of the pathway for biosynthesis of saponin adjuvants from the soapbark tree.</title>
        <authorList>
            <person name="Reed J."/>
            <person name="Orme A."/>
            <person name="El-Demerdash A."/>
            <person name="Owen C."/>
            <person name="Martin L.B.B."/>
            <person name="Misra R.C."/>
            <person name="Kikuchi S."/>
            <person name="Rejzek M."/>
            <person name="Martin A.C."/>
            <person name="Harkess A."/>
            <person name="Leebens-Mack J."/>
            <person name="Louveau T."/>
            <person name="Stephenson M.J."/>
            <person name="Osbourn A."/>
        </authorList>
    </citation>
    <scope>NUCLEOTIDE SEQUENCE</scope>
    <source>
        <strain evidence="9">S10</strain>
    </source>
</reference>
<proteinExistence type="inferred from homology"/>
<dbReference type="Proteomes" id="UP001163823">
    <property type="component" value="Chromosome 7"/>
</dbReference>
<evidence type="ECO:0000256" key="5">
    <source>
        <dbReference type="ARBA" id="ARBA00023004"/>
    </source>
</evidence>
<dbReference type="EMBL" id="JARAOO010000007">
    <property type="protein sequence ID" value="KAJ7962922.1"/>
    <property type="molecule type" value="Genomic_DNA"/>
</dbReference>
<dbReference type="PANTHER" id="PTHR47990">
    <property type="entry name" value="2-OXOGLUTARATE (2OG) AND FE(II)-DEPENDENT OXYGENASE SUPERFAMILY PROTEIN-RELATED"/>
    <property type="match status" value="1"/>
</dbReference>
<dbReference type="Pfam" id="PF14226">
    <property type="entry name" value="DIOX_N"/>
    <property type="match status" value="1"/>
</dbReference>
<dbReference type="InterPro" id="IPR027443">
    <property type="entry name" value="IPNS-like_sf"/>
</dbReference>
<evidence type="ECO:0000256" key="7">
    <source>
        <dbReference type="RuleBase" id="RU003682"/>
    </source>
</evidence>
<keyword evidence="2 7" id="KW-0479">Metal-binding</keyword>
<keyword evidence="4 7" id="KW-0560">Oxidoreductase</keyword>
<dbReference type="GO" id="GO:0051213">
    <property type="term" value="F:dioxygenase activity"/>
    <property type="evidence" value="ECO:0007669"/>
    <property type="project" value="UniProtKB-KW"/>
</dbReference>
<comment type="caution">
    <text evidence="9">The sequence shown here is derived from an EMBL/GenBank/DDBJ whole genome shotgun (WGS) entry which is preliminary data.</text>
</comment>
<dbReference type="Gene3D" id="2.60.120.330">
    <property type="entry name" value="B-lactam Antibiotic, Isopenicillin N Synthase, Chain"/>
    <property type="match status" value="1"/>
</dbReference>
<evidence type="ECO:0000313" key="9">
    <source>
        <dbReference type="EMBL" id="KAJ7962922.1"/>
    </source>
</evidence>
<dbReference type="PROSITE" id="PS51471">
    <property type="entry name" value="FE2OG_OXY"/>
    <property type="match status" value="1"/>
</dbReference>
<evidence type="ECO:0000313" key="10">
    <source>
        <dbReference type="Proteomes" id="UP001163823"/>
    </source>
</evidence>
<dbReference type="InterPro" id="IPR005123">
    <property type="entry name" value="Oxoglu/Fe-dep_dioxygenase_dom"/>
</dbReference>
<evidence type="ECO:0000259" key="8">
    <source>
        <dbReference type="PROSITE" id="PS51471"/>
    </source>
</evidence>
<dbReference type="AlphaFoldDB" id="A0AAD7PPM7"/>
<dbReference type="InterPro" id="IPR050231">
    <property type="entry name" value="Iron_ascorbate_oxido_reductase"/>
</dbReference>
<dbReference type="InterPro" id="IPR044861">
    <property type="entry name" value="IPNS-like_FE2OG_OXY"/>
</dbReference>
<dbReference type="SUPFAM" id="SSF51197">
    <property type="entry name" value="Clavaminate synthase-like"/>
    <property type="match status" value="1"/>
</dbReference>
<comment type="function">
    <text evidence="6">Probable 2-oxoglutarate-dependent dioxygenase that may be involved in glucosinolates biosynthesis. May play a role in the production of aliphatic glucosinolates.</text>
</comment>
<keyword evidence="10" id="KW-1185">Reference proteome</keyword>
<keyword evidence="5 7" id="KW-0408">Iron</keyword>
<evidence type="ECO:0000256" key="6">
    <source>
        <dbReference type="ARBA" id="ARBA00057022"/>
    </source>
</evidence>
<evidence type="ECO:0000256" key="2">
    <source>
        <dbReference type="ARBA" id="ARBA00022723"/>
    </source>
</evidence>
<dbReference type="KEGG" id="qsa:O6P43_018080"/>
<dbReference type="InterPro" id="IPR026992">
    <property type="entry name" value="DIOX_N"/>
</dbReference>
<evidence type="ECO:0000256" key="4">
    <source>
        <dbReference type="ARBA" id="ARBA00023002"/>
    </source>
</evidence>
<accession>A0AAD7PPM7</accession>